<evidence type="ECO:0000256" key="7">
    <source>
        <dbReference type="ARBA" id="ARBA00022737"/>
    </source>
</evidence>
<evidence type="ECO:0000259" key="12">
    <source>
        <dbReference type="PROSITE" id="PS50222"/>
    </source>
</evidence>
<feature type="domain" description="EF-hand" evidence="12">
    <location>
        <begin position="854"/>
        <end position="889"/>
    </location>
</feature>
<dbReference type="InterPro" id="IPR018247">
    <property type="entry name" value="EF_Hand_1_Ca_BS"/>
</dbReference>
<evidence type="ECO:0000256" key="2">
    <source>
        <dbReference type="ARBA" id="ARBA00006826"/>
    </source>
</evidence>
<keyword evidence="5" id="KW-0597">Phosphoprotein</keyword>
<dbReference type="InterPro" id="IPR002048">
    <property type="entry name" value="EF_hand_dom"/>
</dbReference>
<dbReference type="InterPro" id="IPR002017">
    <property type="entry name" value="Spectrin_repeat"/>
</dbReference>
<dbReference type="Pfam" id="PF13499">
    <property type="entry name" value="EF-hand_7"/>
    <property type="match status" value="1"/>
</dbReference>
<dbReference type="FunFam" id="1.20.58.60:FF:000006">
    <property type="entry name" value="Spectrin alpha chain, non-erythrocytic 1"/>
    <property type="match status" value="1"/>
</dbReference>
<dbReference type="FunFam" id="1.20.58.60:FF:000020">
    <property type="entry name" value="Spectrin alpha chain, non-erythrocytic 1"/>
    <property type="match status" value="1"/>
</dbReference>
<dbReference type="PROSITE" id="PS50222">
    <property type="entry name" value="EF_HAND_2"/>
    <property type="match status" value="2"/>
</dbReference>
<keyword evidence="3" id="KW-0117">Actin capping</keyword>
<dbReference type="PROSITE" id="PS00018">
    <property type="entry name" value="EF_HAND_1"/>
    <property type="match status" value="2"/>
</dbReference>
<dbReference type="SMART" id="SM00150">
    <property type="entry name" value="SPEC"/>
    <property type="match status" value="7"/>
</dbReference>
<reference evidence="13 14" key="1">
    <citation type="journal article" date="2017" name="PLoS Biol.">
        <title>The sea cucumber genome provides insights into morphological evolution and visceral regeneration.</title>
        <authorList>
            <person name="Zhang X."/>
            <person name="Sun L."/>
            <person name="Yuan J."/>
            <person name="Sun Y."/>
            <person name="Gao Y."/>
            <person name="Zhang L."/>
            <person name="Li S."/>
            <person name="Dai H."/>
            <person name="Hamel J.F."/>
            <person name="Liu C."/>
            <person name="Yu Y."/>
            <person name="Liu S."/>
            <person name="Lin W."/>
            <person name="Guo K."/>
            <person name="Jin S."/>
            <person name="Xu P."/>
            <person name="Storey K.B."/>
            <person name="Huan P."/>
            <person name="Zhang T."/>
            <person name="Zhou Y."/>
            <person name="Zhang J."/>
            <person name="Lin C."/>
            <person name="Li X."/>
            <person name="Xing L."/>
            <person name="Huo D."/>
            <person name="Sun M."/>
            <person name="Wang L."/>
            <person name="Mercier A."/>
            <person name="Li F."/>
            <person name="Yang H."/>
            <person name="Xiang J."/>
        </authorList>
    </citation>
    <scope>NUCLEOTIDE SEQUENCE [LARGE SCALE GENOMIC DNA]</scope>
    <source>
        <strain evidence="13">Shaxun</strain>
        <tissue evidence="13">Muscle</tissue>
    </source>
</reference>
<keyword evidence="8" id="KW-0106">Calcium</keyword>
<dbReference type="InterPro" id="IPR014837">
    <property type="entry name" value="EF-hand_Ca_insen"/>
</dbReference>
<feature type="domain" description="EF-hand" evidence="12">
    <location>
        <begin position="811"/>
        <end position="846"/>
    </location>
</feature>
<dbReference type="SUPFAM" id="SSF47473">
    <property type="entry name" value="EF-hand"/>
    <property type="match status" value="1"/>
</dbReference>
<dbReference type="OrthoDB" id="6018565at2759"/>
<dbReference type="CDD" id="cd00176">
    <property type="entry name" value="SPEC"/>
    <property type="match status" value="4"/>
</dbReference>
<dbReference type="GO" id="GO:0005856">
    <property type="term" value="C:cytoskeleton"/>
    <property type="evidence" value="ECO:0007669"/>
    <property type="project" value="UniProtKB-SubCell"/>
</dbReference>
<proteinExistence type="inferred from homology"/>
<dbReference type="FunFam" id="1.20.58.60:FF:000078">
    <property type="entry name" value="Spectrin alpha chain, non-erythrocytic 1"/>
    <property type="match status" value="1"/>
</dbReference>
<organism evidence="13 14">
    <name type="scientific">Stichopus japonicus</name>
    <name type="common">Sea cucumber</name>
    <dbReference type="NCBI Taxonomy" id="307972"/>
    <lineage>
        <taxon>Eukaryota</taxon>
        <taxon>Metazoa</taxon>
        <taxon>Echinodermata</taxon>
        <taxon>Eleutherozoa</taxon>
        <taxon>Echinozoa</taxon>
        <taxon>Holothuroidea</taxon>
        <taxon>Aspidochirotacea</taxon>
        <taxon>Aspidochirotida</taxon>
        <taxon>Stichopodidae</taxon>
        <taxon>Apostichopus</taxon>
    </lineage>
</organism>
<keyword evidence="4" id="KW-0963">Cytoplasm</keyword>
<comment type="subcellular location">
    <subcellularLocation>
        <location evidence="1">Cytoplasm</location>
        <location evidence="1">Cytoskeleton</location>
    </subcellularLocation>
</comment>
<keyword evidence="7" id="KW-0677">Repeat</keyword>
<dbReference type="FunFam" id="1.20.58.60:FF:000043">
    <property type="entry name" value="Spectrin alpha chain, non-erythrocytic 1"/>
    <property type="match status" value="1"/>
</dbReference>
<dbReference type="GO" id="GO:0003779">
    <property type="term" value="F:actin binding"/>
    <property type="evidence" value="ECO:0007669"/>
    <property type="project" value="UniProtKB-KW"/>
</dbReference>
<evidence type="ECO:0000256" key="9">
    <source>
        <dbReference type="ARBA" id="ARBA00023203"/>
    </source>
</evidence>
<dbReference type="CDD" id="cd00051">
    <property type="entry name" value="EFh"/>
    <property type="match status" value="1"/>
</dbReference>
<evidence type="ECO:0000313" key="13">
    <source>
        <dbReference type="EMBL" id="PIK39704.1"/>
    </source>
</evidence>
<dbReference type="Pfam" id="PF08726">
    <property type="entry name" value="EFhand_Ca_insen"/>
    <property type="match status" value="1"/>
</dbReference>
<dbReference type="SMART" id="SM01184">
    <property type="entry name" value="efhand_Ca_insen"/>
    <property type="match status" value="1"/>
</dbReference>
<dbReference type="AlphaFoldDB" id="A0A2G8JVD3"/>
<feature type="coiled-coil region" evidence="11">
    <location>
        <begin position="438"/>
        <end position="469"/>
    </location>
</feature>
<dbReference type="InterPro" id="IPR018159">
    <property type="entry name" value="Spectrin/alpha-actinin"/>
</dbReference>
<dbReference type="EMBL" id="MRZV01001210">
    <property type="protein sequence ID" value="PIK39704.1"/>
    <property type="molecule type" value="Genomic_DNA"/>
</dbReference>
<dbReference type="FunFam" id="1.20.58.60:FF:000017">
    <property type="entry name" value="Spectrin alpha chain, non-erythrocytic 1"/>
    <property type="match status" value="1"/>
</dbReference>
<evidence type="ECO:0000256" key="4">
    <source>
        <dbReference type="ARBA" id="ARBA00022490"/>
    </source>
</evidence>
<accession>A0A2G8JVD3</accession>
<dbReference type="GO" id="GO:0051693">
    <property type="term" value="P:actin filament capping"/>
    <property type="evidence" value="ECO:0007669"/>
    <property type="project" value="UniProtKB-KW"/>
</dbReference>
<gene>
    <name evidence="13" type="ORF">BSL78_23458</name>
</gene>
<evidence type="ECO:0000313" key="14">
    <source>
        <dbReference type="Proteomes" id="UP000230750"/>
    </source>
</evidence>
<dbReference type="FunFam" id="1.10.238.10:FF:000020">
    <property type="entry name" value="spectrin alpha chain, non-erythrocytic 1"/>
    <property type="match status" value="1"/>
</dbReference>
<protein>
    <submittedName>
        <fullName evidence="13">Putative spectrin alpha chain, non-erythrocytic 1 isoform X5</fullName>
    </submittedName>
</protein>
<keyword evidence="10" id="KW-0206">Cytoskeleton</keyword>
<dbReference type="PANTHER" id="PTHR11915">
    <property type="entry name" value="SPECTRIN/FILAMIN RELATED CYTOSKELETAL PROTEIN"/>
    <property type="match status" value="1"/>
</dbReference>
<comment type="caution">
    <text evidence="13">The sequence shown here is derived from an EMBL/GenBank/DDBJ whole genome shotgun (WGS) entry which is preliminary data.</text>
</comment>
<evidence type="ECO:0000256" key="3">
    <source>
        <dbReference type="ARBA" id="ARBA00022467"/>
    </source>
</evidence>
<dbReference type="InterPro" id="IPR011992">
    <property type="entry name" value="EF-hand-dom_pair"/>
</dbReference>
<dbReference type="Proteomes" id="UP000230750">
    <property type="component" value="Unassembled WGS sequence"/>
</dbReference>
<dbReference type="SMART" id="SM00054">
    <property type="entry name" value="EFh"/>
    <property type="match status" value="3"/>
</dbReference>
<dbReference type="Gene3D" id="1.10.238.10">
    <property type="entry name" value="EF-hand"/>
    <property type="match status" value="2"/>
</dbReference>
<evidence type="ECO:0000256" key="10">
    <source>
        <dbReference type="ARBA" id="ARBA00023212"/>
    </source>
</evidence>
<keyword evidence="11" id="KW-0175">Coiled coil</keyword>
<keyword evidence="14" id="KW-1185">Reference proteome</keyword>
<comment type="similarity">
    <text evidence="2">Belongs to the spectrin family.</text>
</comment>
<feature type="coiled-coil region" evidence="11">
    <location>
        <begin position="229"/>
        <end position="263"/>
    </location>
</feature>
<evidence type="ECO:0000256" key="11">
    <source>
        <dbReference type="SAM" id="Coils"/>
    </source>
</evidence>
<dbReference type="Pfam" id="PF00435">
    <property type="entry name" value="Spectrin"/>
    <property type="match status" value="7"/>
</dbReference>
<sequence>MPGAAVVSTRLRASESWMASRESYLASEEVTENLDSVEALIKKHEDFDKAIAQQESKINALASFADQLVAKAEGSFDEKRSKLGESHTLQQFSRDADEVETWIMEKIQVATDESYLDPSNIQSKHQKHQAFEAEVAANAERIQAIMAVGQRLIDNHQCAGTENAVQNRIVTIGDQWEYLTKESATKSMKLKEANKQQTFNISVKDIEFWLGEMENTLSSEDVGRDLASVQNLMKKHSLLEDDINAHEDRINVLNSQADQFIEAGHFSPEVIKETKITINVRYTKIRTLCVVRRTRLDESHRIFAFSVTSRRGNLDQAVKEKGEQLMLDIDMNEEVQKRLDHLQESWDNLRDLSEVRGRKLDESLAYQEFLAGADEEEAWINEKQHVLSSEDYGDTLAAVQGLQKKHRAFDTDFGVHKDRVDDIKNKGDELVNSENFNAEAIGQRCDDLSKRLEELRLAAERRKAKLDENSAFLQFIWKADVVESWIAEKESFVRSDDYGRDLSTVQTLLTKQETFDAGLQSFEKEGIQQITTLKDKLVASDHAQTQAIQDRHASLIKRWEKLLADSNDRRQRLLRAQEQYQEVEDLFLLFAKKASAFNSWFENAEEDLTDPVRCNSVEEIKALKKAHEAFCASLSTAQNDLKQLAALDKQIKSYNVTSNPYTWFTMDSLEETWRNLQKIIKEREVELNKETERQDENDRLRKQFAQMANSFHQWLTETRAAMVEESGNLENQLDNLKEKIKEVRAEKTQVKKIEELGAKMEERLILDNRYTEHSTVGIAQQWDQLDQLGMRMQHNLEQQIQARNMTGVSEESLKEFSMMFKHFDKDKSGKLDHPEFKSCLRSLGYDLPMVEEGQDDPEFQAILDAVDPNRDGFVSLQEYMSFMISRETENVSSRDEIEKAFKALSSEGKLFVTKQELYANMPTKLAEYCILNMHPFKDGKGRELPNALDYVEFTNRIFQN</sequence>
<keyword evidence="9" id="KW-0009">Actin-binding</keyword>
<evidence type="ECO:0000256" key="5">
    <source>
        <dbReference type="ARBA" id="ARBA00022553"/>
    </source>
</evidence>
<dbReference type="Gene3D" id="1.20.58.60">
    <property type="match status" value="8"/>
</dbReference>
<dbReference type="GO" id="GO:0005509">
    <property type="term" value="F:calcium ion binding"/>
    <property type="evidence" value="ECO:0007669"/>
    <property type="project" value="InterPro"/>
</dbReference>
<dbReference type="FunFam" id="1.20.58.60:FF:000035">
    <property type="entry name" value="Spectrin alpha chain, non-erythrocytic 1"/>
    <property type="match status" value="1"/>
</dbReference>
<evidence type="ECO:0000256" key="8">
    <source>
        <dbReference type="ARBA" id="ARBA00022837"/>
    </source>
</evidence>
<name>A0A2G8JVD3_STIJA</name>
<dbReference type="STRING" id="307972.A0A2G8JVD3"/>
<evidence type="ECO:0000256" key="1">
    <source>
        <dbReference type="ARBA" id="ARBA00004245"/>
    </source>
</evidence>
<feature type="coiled-coil region" evidence="11">
    <location>
        <begin position="719"/>
        <end position="756"/>
    </location>
</feature>
<keyword evidence="6" id="KW-0479">Metal-binding</keyword>
<dbReference type="GO" id="GO:0005737">
    <property type="term" value="C:cytoplasm"/>
    <property type="evidence" value="ECO:0007669"/>
    <property type="project" value="UniProtKB-ARBA"/>
</dbReference>
<evidence type="ECO:0000256" key="6">
    <source>
        <dbReference type="ARBA" id="ARBA00022723"/>
    </source>
</evidence>
<dbReference type="SUPFAM" id="SSF46966">
    <property type="entry name" value="Spectrin repeat"/>
    <property type="match status" value="6"/>
</dbReference>